<dbReference type="Pfam" id="PF09905">
    <property type="entry name" value="VF530"/>
    <property type="match status" value="1"/>
</dbReference>
<sequence length="108" mass="12095">MTSPQPDNPMHGITLEAMLNELVAHYGWEDLGQRIKIRCFTFQPSIKTSLIFLRRTPWARAKVESLFANMKARQARAAAPRAAKVVQAAAPSVADSTDTRPRLFSRKS</sequence>
<dbReference type="Gene3D" id="1.10.720.30">
    <property type="entry name" value="SAP domain"/>
    <property type="match status" value="1"/>
</dbReference>
<reference evidence="2 3" key="1">
    <citation type="submission" date="2019-12" db="EMBL/GenBank/DDBJ databases">
        <title>Neisseriaceae gen. nov. sp. Genome sequencing and assembly.</title>
        <authorList>
            <person name="Liu Z."/>
            <person name="Li A."/>
        </authorList>
    </citation>
    <scope>NUCLEOTIDE SEQUENCE [LARGE SCALE GENOMIC DNA]</scope>
    <source>
        <strain evidence="2 3">B2N2-7</strain>
    </source>
</reference>
<keyword evidence="2" id="KW-0238">DNA-binding</keyword>
<dbReference type="EMBL" id="WSSB01000002">
    <property type="protein sequence ID" value="MXR35905.1"/>
    <property type="molecule type" value="Genomic_DNA"/>
</dbReference>
<keyword evidence="3" id="KW-1185">Reference proteome</keyword>
<dbReference type="GO" id="GO:0003677">
    <property type="term" value="F:DNA binding"/>
    <property type="evidence" value="ECO:0007669"/>
    <property type="project" value="UniProtKB-KW"/>
</dbReference>
<proteinExistence type="predicted"/>
<dbReference type="AlphaFoldDB" id="A0A845BHX7"/>
<gene>
    <name evidence="2" type="ORF">GQF02_02810</name>
</gene>
<evidence type="ECO:0000313" key="2">
    <source>
        <dbReference type="EMBL" id="MXR35905.1"/>
    </source>
</evidence>
<dbReference type="InterPro" id="IPR036361">
    <property type="entry name" value="SAP_dom_sf"/>
</dbReference>
<evidence type="ECO:0000313" key="3">
    <source>
        <dbReference type="Proteomes" id="UP000467214"/>
    </source>
</evidence>
<evidence type="ECO:0000256" key="1">
    <source>
        <dbReference type="SAM" id="MobiDB-lite"/>
    </source>
</evidence>
<name>A0A845BHX7_9NEIS</name>
<organism evidence="2 3">
    <name type="scientific">Craterilacuibacter sinensis</name>
    <dbReference type="NCBI Taxonomy" id="2686017"/>
    <lineage>
        <taxon>Bacteria</taxon>
        <taxon>Pseudomonadati</taxon>
        <taxon>Pseudomonadota</taxon>
        <taxon>Betaproteobacteria</taxon>
        <taxon>Neisseriales</taxon>
        <taxon>Neisseriaceae</taxon>
        <taxon>Craterilacuibacter</taxon>
    </lineage>
</organism>
<dbReference type="Proteomes" id="UP000467214">
    <property type="component" value="Unassembled WGS sequence"/>
</dbReference>
<comment type="caution">
    <text evidence="2">The sequence shown here is derived from an EMBL/GenBank/DDBJ whole genome shotgun (WGS) entry which is preliminary data.</text>
</comment>
<dbReference type="InterPro" id="IPR018668">
    <property type="entry name" value="DNA-binding_VF530-like"/>
</dbReference>
<protein>
    <submittedName>
        <fullName evidence="2">DNA-binding protein VF530</fullName>
    </submittedName>
</protein>
<dbReference type="RefSeq" id="WP_160794701.1">
    <property type="nucleotide sequence ID" value="NZ_WSSB01000002.1"/>
</dbReference>
<feature type="region of interest" description="Disordered" evidence="1">
    <location>
        <begin position="88"/>
        <end position="108"/>
    </location>
</feature>
<accession>A0A845BHX7</accession>